<dbReference type="Proteomes" id="UP001055940">
    <property type="component" value="Chromosome"/>
</dbReference>
<protein>
    <submittedName>
        <fullName evidence="1">Uncharacterized protein</fullName>
    </submittedName>
</protein>
<sequence>MLPLFFLKVDHPLQRSVRSVPEQLLDSRQQFAVHVTGPAAGHLLLGLIDPYFPDAPAIAIHDHLCRASATRWIRANSGITTSAPIAGL</sequence>
<name>A0ABY5D423_9ACTN</name>
<reference evidence="1" key="1">
    <citation type="submission" date="2022-06" db="EMBL/GenBank/DDBJ databases">
        <authorList>
            <person name="Ping M."/>
        </authorList>
    </citation>
    <scope>NUCLEOTIDE SEQUENCE</scope>
    <source>
        <strain evidence="1">JCM11759T</strain>
    </source>
</reference>
<keyword evidence="2" id="KW-1185">Reference proteome</keyword>
<dbReference type="EMBL" id="CP099837">
    <property type="protein sequence ID" value="USY17846.1"/>
    <property type="molecule type" value="Genomic_DNA"/>
</dbReference>
<gene>
    <name evidence="1" type="ORF">NE857_21260</name>
</gene>
<accession>A0ABY5D423</accession>
<dbReference type="RefSeq" id="WP_254417337.1">
    <property type="nucleotide sequence ID" value="NZ_BAAAJB010000011.1"/>
</dbReference>
<proteinExistence type="predicted"/>
<evidence type="ECO:0000313" key="1">
    <source>
        <dbReference type="EMBL" id="USY17846.1"/>
    </source>
</evidence>
<organism evidence="1 2">
    <name type="scientific">Nocardiopsis exhalans</name>
    <dbReference type="NCBI Taxonomy" id="163604"/>
    <lineage>
        <taxon>Bacteria</taxon>
        <taxon>Bacillati</taxon>
        <taxon>Actinomycetota</taxon>
        <taxon>Actinomycetes</taxon>
        <taxon>Streptosporangiales</taxon>
        <taxon>Nocardiopsidaceae</taxon>
        <taxon>Nocardiopsis</taxon>
    </lineage>
</organism>
<evidence type="ECO:0000313" key="2">
    <source>
        <dbReference type="Proteomes" id="UP001055940"/>
    </source>
</evidence>